<sequence length="666" mass="68984">MQPVGPYRFTHMLGTCPAGKAWAAIDGQGRLVTIAVLNAAVADAPGWREAFVGTANALAQAPGGQTFAYADFSAAEPWVAYPAEAGPGAERLFRALGQDYQPVPTEGVPAAPVSGIPQQVSGVPQQVSGIPQQVSGVPQQVSGIPQQVSGVPQQVSGVPQQVSGVPQLTSGPPPAPWALHAGPPVAPNPNPNPAPAQPATDEPQPPAVGPVDAPPPHDPFAAPVRRIQPSAPPKRRTGLWVKVAALALAVAVGSGAAFWALAPDEPTDPDIPPTVGATAFPTAAAVDPPLKPWAQAAPYSPEERALAVAAPALVFVETVFTGYVRDASTNAPIRATPITFTRRCSAFVVTPDGHALTSSACVKPTQETARQIALDTVARMLVREQTLVPAQVQEYIRTNMGKTKFTGIDPGTEPGTEIHGQLNTAKGNLTTEPAIPAQVVRALPPDTGNIALIKLGRGSLPVAELNPSATLTDGSSLLIVGFATTDDDFRTATYGPKSKLVGITGTGRRGSASISRINQDLGTTSHGGIALDASGRVAGMIDQDQARPDRANRVIVPSSSLNALIGEAGTANKLGDSDKLYRKALDAYFAGQHSAAITQFDAVAQASPGNLLAKAYRQNAVERQQNESEPSDQSVWLMALLAGAGGAIFVGLIVLVVMLVRRRRDV</sequence>
<proteinExistence type="predicted"/>
<dbReference type="RefSeq" id="WP_387222142.1">
    <property type="nucleotide sequence ID" value="NZ_JBIAZM010000011.1"/>
</dbReference>
<dbReference type="Proteomes" id="UP001602287">
    <property type="component" value="Unassembled WGS sequence"/>
</dbReference>
<keyword evidence="2" id="KW-1133">Transmembrane helix</keyword>
<evidence type="ECO:0000256" key="1">
    <source>
        <dbReference type="SAM" id="MobiDB-lite"/>
    </source>
</evidence>
<keyword evidence="2" id="KW-0472">Membrane</keyword>
<dbReference type="SUPFAM" id="SSF50494">
    <property type="entry name" value="Trypsin-like serine proteases"/>
    <property type="match status" value="1"/>
</dbReference>
<feature type="compositionally biased region" description="Pro residues" evidence="1">
    <location>
        <begin position="184"/>
        <end position="196"/>
    </location>
</feature>
<keyword evidence="4" id="KW-1185">Reference proteome</keyword>
<evidence type="ECO:0000256" key="2">
    <source>
        <dbReference type="SAM" id="Phobius"/>
    </source>
</evidence>
<reference evidence="3 4" key="1">
    <citation type="submission" date="2024-10" db="EMBL/GenBank/DDBJ databases">
        <title>The Natural Products Discovery Center: Release of the First 8490 Sequenced Strains for Exploring Actinobacteria Biosynthetic Diversity.</title>
        <authorList>
            <person name="Kalkreuter E."/>
            <person name="Kautsar S.A."/>
            <person name="Yang D."/>
            <person name="Bader C.D."/>
            <person name="Teijaro C.N."/>
            <person name="Fluegel L."/>
            <person name="Davis C.M."/>
            <person name="Simpson J.R."/>
            <person name="Lauterbach L."/>
            <person name="Steele A.D."/>
            <person name="Gui C."/>
            <person name="Meng S."/>
            <person name="Li G."/>
            <person name="Viehrig K."/>
            <person name="Ye F."/>
            <person name="Su P."/>
            <person name="Kiefer A.F."/>
            <person name="Nichols A."/>
            <person name="Cepeda A.J."/>
            <person name="Yan W."/>
            <person name="Fan B."/>
            <person name="Jiang Y."/>
            <person name="Adhikari A."/>
            <person name="Zheng C.-J."/>
            <person name="Schuster L."/>
            <person name="Cowan T.M."/>
            <person name="Smanski M.J."/>
            <person name="Chevrette M.G."/>
            <person name="De Carvalho L.P.S."/>
            <person name="Shen B."/>
        </authorList>
    </citation>
    <scope>NUCLEOTIDE SEQUENCE [LARGE SCALE GENOMIC DNA]</scope>
    <source>
        <strain evidence="3 4">NPDC000140</strain>
    </source>
</reference>
<feature type="region of interest" description="Disordered" evidence="1">
    <location>
        <begin position="134"/>
        <end position="233"/>
    </location>
</feature>
<keyword evidence="2" id="KW-0812">Transmembrane</keyword>
<gene>
    <name evidence="3" type="ORF">ACFY3B_25145</name>
</gene>
<name>A0ABW6W3C3_9ACTN</name>
<accession>A0ABW6W3C3</accession>
<feature type="compositionally biased region" description="Pro residues" evidence="1">
    <location>
        <begin position="203"/>
        <end position="218"/>
    </location>
</feature>
<evidence type="ECO:0000313" key="4">
    <source>
        <dbReference type="Proteomes" id="UP001602287"/>
    </source>
</evidence>
<feature type="transmembrane region" description="Helical" evidence="2">
    <location>
        <begin position="635"/>
        <end position="660"/>
    </location>
</feature>
<evidence type="ECO:0000313" key="3">
    <source>
        <dbReference type="EMBL" id="MFF5202889.1"/>
    </source>
</evidence>
<comment type="caution">
    <text evidence="3">The sequence shown here is derived from an EMBL/GenBank/DDBJ whole genome shotgun (WGS) entry which is preliminary data.</text>
</comment>
<organism evidence="3 4">
    <name type="scientific">Micromonospora parva</name>
    <dbReference type="NCBI Taxonomy" id="1464048"/>
    <lineage>
        <taxon>Bacteria</taxon>
        <taxon>Bacillati</taxon>
        <taxon>Actinomycetota</taxon>
        <taxon>Actinomycetes</taxon>
        <taxon>Micromonosporales</taxon>
        <taxon>Micromonosporaceae</taxon>
        <taxon>Micromonospora</taxon>
    </lineage>
</organism>
<dbReference type="InterPro" id="IPR009003">
    <property type="entry name" value="Peptidase_S1_PA"/>
</dbReference>
<dbReference type="Pfam" id="PF13365">
    <property type="entry name" value="Trypsin_2"/>
    <property type="match status" value="1"/>
</dbReference>
<dbReference type="EMBL" id="JBIAZM010000011">
    <property type="protein sequence ID" value="MFF5202889.1"/>
    <property type="molecule type" value="Genomic_DNA"/>
</dbReference>
<feature type="compositionally biased region" description="Low complexity" evidence="1">
    <location>
        <begin position="134"/>
        <end position="167"/>
    </location>
</feature>
<protein>
    <submittedName>
        <fullName evidence="3">Trypsin-like peptidase domain-containing protein</fullName>
    </submittedName>
</protein>